<gene>
    <name evidence="1" type="ORF">RIB2604_02604310</name>
</gene>
<dbReference type="AlphaFoldDB" id="A0A146FT17"/>
<reference evidence="2" key="2">
    <citation type="submission" date="2016-02" db="EMBL/GenBank/DDBJ databases">
        <title>Genome sequencing of Aspergillus luchuensis NBRC 4314.</title>
        <authorList>
            <person name="Yamada O."/>
        </authorList>
    </citation>
    <scope>NUCLEOTIDE SEQUENCE [LARGE SCALE GENOMIC DNA]</scope>
    <source>
        <strain evidence="2">RIB 2604</strain>
    </source>
</reference>
<evidence type="ECO:0000313" key="1">
    <source>
        <dbReference type="EMBL" id="GAT28786.1"/>
    </source>
</evidence>
<reference evidence="1 2" key="1">
    <citation type="journal article" date="2016" name="DNA Res.">
        <title>Genome sequence of Aspergillus luchuensis NBRC 4314.</title>
        <authorList>
            <person name="Yamada O."/>
            <person name="Machida M."/>
            <person name="Hosoyama A."/>
            <person name="Goto M."/>
            <person name="Takahashi T."/>
            <person name="Futagami T."/>
            <person name="Yamagata Y."/>
            <person name="Takeuchi M."/>
            <person name="Kobayashi T."/>
            <person name="Koike H."/>
            <person name="Abe K."/>
            <person name="Asai K."/>
            <person name="Arita M."/>
            <person name="Fujita N."/>
            <person name="Fukuda K."/>
            <person name="Higa K."/>
            <person name="Horikawa H."/>
            <person name="Ishikawa T."/>
            <person name="Jinno K."/>
            <person name="Kato Y."/>
            <person name="Kirimura K."/>
            <person name="Mizutani O."/>
            <person name="Nakasone K."/>
            <person name="Sano M."/>
            <person name="Shiraishi Y."/>
            <person name="Tsukahara M."/>
            <person name="Gomi K."/>
        </authorList>
    </citation>
    <scope>NUCLEOTIDE SEQUENCE [LARGE SCALE GENOMIC DNA]</scope>
    <source>
        <strain evidence="1 2">RIB 2604</strain>
    </source>
</reference>
<name>A0A146FT17_ASPKA</name>
<proteinExistence type="predicted"/>
<sequence length="67" mass="6839">MAVAILHQTEPSSCAACGFYRNGRNGNYEAIECQASSMAAGAGAHPPDSGESELLQSTIPIITAGTL</sequence>
<dbReference type="EMBL" id="BCWF01000025">
    <property type="protein sequence ID" value="GAT28786.1"/>
    <property type="molecule type" value="Genomic_DNA"/>
</dbReference>
<keyword evidence="1" id="KW-0648">Protein biosynthesis</keyword>
<dbReference type="GO" id="GO:0003743">
    <property type="term" value="F:translation initiation factor activity"/>
    <property type="evidence" value="ECO:0007669"/>
    <property type="project" value="UniProtKB-KW"/>
</dbReference>
<comment type="caution">
    <text evidence="1">The sequence shown here is derived from an EMBL/GenBank/DDBJ whole genome shotgun (WGS) entry which is preliminary data.</text>
</comment>
<protein>
    <submittedName>
        <fullName evidence="1">Eukaryotic translation initiation factor 3 subunit EifCe</fullName>
    </submittedName>
</protein>
<evidence type="ECO:0000313" key="2">
    <source>
        <dbReference type="Proteomes" id="UP000075230"/>
    </source>
</evidence>
<accession>A0A146FT17</accession>
<dbReference type="Proteomes" id="UP000075230">
    <property type="component" value="Unassembled WGS sequence"/>
</dbReference>
<keyword evidence="1" id="KW-0396">Initiation factor</keyword>
<organism evidence="1 2">
    <name type="scientific">Aspergillus kawachii</name>
    <name type="common">White koji mold</name>
    <name type="synonym">Aspergillus awamori var. kawachi</name>
    <dbReference type="NCBI Taxonomy" id="1069201"/>
    <lineage>
        <taxon>Eukaryota</taxon>
        <taxon>Fungi</taxon>
        <taxon>Dikarya</taxon>
        <taxon>Ascomycota</taxon>
        <taxon>Pezizomycotina</taxon>
        <taxon>Eurotiomycetes</taxon>
        <taxon>Eurotiomycetidae</taxon>
        <taxon>Eurotiales</taxon>
        <taxon>Aspergillaceae</taxon>
        <taxon>Aspergillus</taxon>
        <taxon>Aspergillus subgen. Circumdati</taxon>
    </lineage>
</organism>